<keyword evidence="3" id="KW-1185">Reference proteome</keyword>
<sequence length="54" mass="6423">MKLLCHDETRNSPSQIDDSYEKLETTVTDYIRSYHKERSKKPLDRLSPVVHHQP</sequence>
<reference evidence="2 3" key="1">
    <citation type="submission" date="2023-01" db="EMBL/GenBank/DDBJ databases">
        <authorList>
            <person name="Lee S.H."/>
            <person name="Jung H.S."/>
            <person name="Yun J.U."/>
        </authorList>
    </citation>
    <scope>NUCLEOTIDE SEQUENCE [LARGE SCALE GENOMIC DNA]</scope>
    <source>
        <strain evidence="2 3">CBA3646</strain>
    </source>
</reference>
<dbReference type="Proteomes" id="UP001210339">
    <property type="component" value="Chromosome"/>
</dbReference>
<feature type="region of interest" description="Disordered" evidence="1">
    <location>
        <begin position="34"/>
        <end position="54"/>
    </location>
</feature>
<gene>
    <name evidence="2" type="ORF">O6R05_01250</name>
</gene>
<proteinExistence type="predicted"/>
<protein>
    <recommendedName>
        <fullName evidence="4">Integrase catalytic domain-containing protein</fullName>
    </recommendedName>
</protein>
<feature type="compositionally biased region" description="Basic and acidic residues" evidence="1">
    <location>
        <begin position="34"/>
        <end position="44"/>
    </location>
</feature>
<dbReference type="EMBL" id="CP115667">
    <property type="protein sequence ID" value="WBW50214.1"/>
    <property type="molecule type" value="Genomic_DNA"/>
</dbReference>
<name>A0ABY7QTW9_9FIRM</name>
<evidence type="ECO:0000313" key="3">
    <source>
        <dbReference type="Proteomes" id="UP001210339"/>
    </source>
</evidence>
<evidence type="ECO:0000256" key="1">
    <source>
        <dbReference type="SAM" id="MobiDB-lite"/>
    </source>
</evidence>
<evidence type="ECO:0008006" key="4">
    <source>
        <dbReference type="Google" id="ProtNLM"/>
    </source>
</evidence>
<dbReference type="RefSeq" id="WP_271191745.1">
    <property type="nucleotide sequence ID" value="NZ_CP115667.1"/>
</dbReference>
<accession>A0ABY7QTW9</accession>
<organism evidence="2 3">
    <name type="scientific">Peptoniphilus equinus</name>
    <dbReference type="NCBI Taxonomy" id="3016343"/>
    <lineage>
        <taxon>Bacteria</taxon>
        <taxon>Bacillati</taxon>
        <taxon>Bacillota</taxon>
        <taxon>Tissierellia</taxon>
        <taxon>Tissierellales</taxon>
        <taxon>Peptoniphilaceae</taxon>
        <taxon>Peptoniphilus</taxon>
    </lineage>
</organism>
<evidence type="ECO:0000313" key="2">
    <source>
        <dbReference type="EMBL" id="WBW50214.1"/>
    </source>
</evidence>